<evidence type="ECO:0000256" key="4">
    <source>
        <dbReference type="ARBA" id="ARBA00022679"/>
    </source>
</evidence>
<dbReference type="EC" id="2.7.13.3" evidence="2"/>
<feature type="coiled-coil region" evidence="9">
    <location>
        <begin position="33"/>
        <end position="60"/>
    </location>
</feature>
<evidence type="ECO:0000313" key="13">
    <source>
        <dbReference type="Proteomes" id="UP000598971"/>
    </source>
</evidence>
<keyword evidence="3" id="KW-0597">Phosphoprotein</keyword>
<dbReference type="GO" id="GO:0016020">
    <property type="term" value="C:membrane"/>
    <property type="evidence" value="ECO:0007669"/>
    <property type="project" value="InterPro"/>
</dbReference>
<reference evidence="12" key="1">
    <citation type="submission" date="2019-10" db="EMBL/GenBank/DDBJ databases">
        <title>Draft genome sequence of Panacibacter sp. KCS-6.</title>
        <authorList>
            <person name="Yim K.J."/>
        </authorList>
    </citation>
    <scope>NUCLEOTIDE SEQUENCE</scope>
    <source>
        <strain evidence="12">KCS-6</strain>
    </source>
</reference>
<dbReference type="Proteomes" id="UP000598971">
    <property type="component" value="Unassembled WGS sequence"/>
</dbReference>
<evidence type="ECO:0000259" key="11">
    <source>
        <dbReference type="PROSITE" id="PS50109"/>
    </source>
</evidence>
<dbReference type="GO" id="GO:0005524">
    <property type="term" value="F:ATP binding"/>
    <property type="evidence" value="ECO:0007669"/>
    <property type="project" value="UniProtKB-KW"/>
</dbReference>
<dbReference type="CDD" id="cd16917">
    <property type="entry name" value="HATPase_UhpB-NarQ-NarX-like"/>
    <property type="match status" value="1"/>
</dbReference>
<dbReference type="EMBL" id="WHPF01000007">
    <property type="protein sequence ID" value="NNV56141.1"/>
    <property type="molecule type" value="Genomic_DNA"/>
</dbReference>
<keyword evidence="6" id="KW-0418">Kinase</keyword>
<evidence type="ECO:0000256" key="10">
    <source>
        <dbReference type="SAM" id="Phobius"/>
    </source>
</evidence>
<dbReference type="AlphaFoldDB" id="A0A8J8FDN8"/>
<dbReference type="PANTHER" id="PTHR24421">
    <property type="entry name" value="NITRATE/NITRITE SENSOR PROTEIN NARX-RELATED"/>
    <property type="match status" value="1"/>
</dbReference>
<keyword evidence="9" id="KW-0175">Coiled coil</keyword>
<keyword evidence="4" id="KW-0808">Transferase</keyword>
<keyword evidence="10" id="KW-0812">Transmembrane</keyword>
<dbReference type="Gene3D" id="3.30.565.10">
    <property type="entry name" value="Histidine kinase-like ATPase, C-terminal domain"/>
    <property type="match status" value="1"/>
</dbReference>
<dbReference type="GO" id="GO:0000155">
    <property type="term" value="F:phosphorelay sensor kinase activity"/>
    <property type="evidence" value="ECO:0007669"/>
    <property type="project" value="InterPro"/>
</dbReference>
<dbReference type="SMART" id="SM00387">
    <property type="entry name" value="HATPase_c"/>
    <property type="match status" value="1"/>
</dbReference>
<evidence type="ECO:0000313" key="12">
    <source>
        <dbReference type="EMBL" id="NNV56141.1"/>
    </source>
</evidence>
<dbReference type="InterPro" id="IPR005467">
    <property type="entry name" value="His_kinase_dom"/>
</dbReference>
<dbReference type="InterPro" id="IPR011712">
    <property type="entry name" value="Sig_transdc_His_kin_sub3_dim/P"/>
</dbReference>
<keyword evidence="5" id="KW-0547">Nucleotide-binding</keyword>
<dbReference type="InterPro" id="IPR036890">
    <property type="entry name" value="HATPase_C_sf"/>
</dbReference>
<dbReference type="PROSITE" id="PS50109">
    <property type="entry name" value="HIS_KIN"/>
    <property type="match status" value="1"/>
</dbReference>
<dbReference type="InterPro" id="IPR050482">
    <property type="entry name" value="Sensor_HK_TwoCompSys"/>
</dbReference>
<keyword evidence="10" id="KW-1133">Transmembrane helix</keyword>
<keyword evidence="10" id="KW-0472">Membrane</keyword>
<dbReference type="PANTHER" id="PTHR24421:SF10">
    <property type="entry name" value="NITRATE_NITRITE SENSOR PROTEIN NARQ"/>
    <property type="match status" value="1"/>
</dbReference>
<comment type="caution">
    <text evidence="12">The sequence shown here is derived from an EMBL/GenBank/DDBJ whole genome shotgun (WGS) entry which is preliminary data.</text>
</comment>
<protein>
    <recommendedName>
        <fullName evidence="2">histidine kinase</fullName>
        <ecNumber evidence="2">2.7.13.3</ecNumber>
    </recommendedName>
</protein>
<dbReference type="InterPro" id="IPR003594">
    <property type="entry name" value="HATPase_dom"/>
</dbReference>
<evidence type="ECO:0000256" key="9">
    <source>
        <dbReference type="SAM" id="Coils"/>
    </source>
</evidence>
<feature type="domain" description="Histidine kinase" evidence="11">
    <location>
        <begin position="72"/>
        <end position="261"/>
    </location>
</feature>
<accession>A0A8J8FDN8</accession>
<evidence type="ECO:0000256" key="8">
    <source>
        <dbReference type="ARBA" id="ARBA00023012"/>
    </source>
</evidence>
<sequence length="261" mass="29679">MIFNNIVTSSTWYIVIVATIVIFFFIMFFYLLVMQIRRRRALYEKEMAELKVQYEQAILTSQIEIQEQMFRNISQEIHDNIGQVLSLAKLNLNTIPAHVSEQVALSEELLGKAITDLRDLSKSMHPEKIADIGLVNAIQQELNLVQRVAKIQTVLDCDDDDILLTNEKCIIVFRMIQESLNNIVKHAKAKFIEVIIAKTADKTLITIKDDGVGFDIEKLNNLESGIGLKSIQQRCKLINASFHINSVFGEGTNIQLTILNT</sequence>
<dbReference type="Pfam" id="PF02518">
    <property type="entry name" value="HATPase_c"/>
    <property type="match status" value="1"/>
</dbReference>
<comment type="catalytic activity">
    <reaction evidence="1">
        <text>ATP + protein L-histidine = ADP + protein N-phospho-L-histidine.</text>
        <dbReference type="EC" id="2.7.13.3"/>
    </reaction>
</comment>
<dbReference type="SUPFAM" id="SSF55874">
    <property type="entry name" value="ATPase domain of HSP90 chaperone/DNA topoisomerase II/histidine kinase"/>
    <property type="match status" value="1"/>
</dbReference>
<feature type="transmembrane region" description="Helical" evidence="10">
    <location>
        <begin position="12"/>
        <end position="33"/>
    </location>
</feature>
<gene>
    <name evidence="12" type="ORF">GD597_11780</name>
</gene>
<evidence type="ECO:0000256" key="3">
    <source>
        <dbReference type="ARBA" id="ARBA00022553"/>
    </source>
</evidence>
<proteinExistence type="predicted"/>
<keyword evidence="8" id="KW-0902">Two-component regulatory system</keyword>
<dbReference type="GO" id="GO:0046983">
    <property type="term" value="F:protein dimerization activity"/>
    <property type="evidence" value="ECO:0007669"/>
    <property type="project" value="InterPro"/>
</dbReference>
<keyword evidence="7" id="KW-0067">ATP-binding</keyword>
<organism evidence="12 13">
    <name type="scientific">Limnovirga soli</name>
    <dbReference type="NCBI Taxonomy" id="2656915"/>
    <lineage>
        <taxon>Bacteria</taxon>
        <taxon>Pseudomonadati</taxon>
        <taxon>Bacteroidota</taxon>
        <taxon>Chitinophagia</taxon>
        <taxon>Chitinophagales</taxon>
        <taxon>Chitinophagaceae</taxon>
        <taxon>Limnovirga</taxon>
    </lineage>
</organism>
<evidence type="ECO:0000256" key="6">
    <source>
        <dbReference type="ARBA" id="ARBA00022777"/>
    </source>
</evidence>
<name>A0A8J8FDN8_9BACT</name>
<evidence type="ECO:0000256" key="5">
    <source>
        <dbReference type="ARBA" id="ARBA00022741"/>
    </source>
</evidence>
<keyword evidence="13" id="KW-1185">Reference proteome</keyword>
<dbReference type="RefSeq" id="WP_171608074.1">
    <property type="nucleotide sequence ID" value="NZ_WHPF01000007.1"/>
</dbReference>
<dbReference type="Pfam" id="PF07730">
    <property type="entry name" value="HisKA_3"/>
    <property type="match status" value="1"/>
</dbReference>
<evidence type="ECO:0000256" key="1">
    <source>
        <dbReference type="ARBA" id="ARBA00000085"/>
    </source>
</evidence>
<evidence type="ECO:0000256" key="7">
    <source>
        <dbReference type="ARBA" id="ARBA00022840"/>
    </source>
</evidence>
<evidence type="ECO:0000256" key="2">
    <source>
        <dbReference type="ARBA" id="ARBA00012438"/>
    </source>
</evidence>